<feature type="transmembrane region" description="Helical" evidence="11">
    <location>
        <begin position="72"/>
        <end position="93"/>
    </location>
</feature>
<keyword evidence="4 11" id="KW-1133">Transmembrane helix</keyword>
<dbReference type="CDD" id="cd00400">
    <property type="entry name" value="Voltage_gated_ClC"/>
    <property type="match status" value="1"/>
</dbReference>
<evidence type="ECO:0000256" key="5">
    <source>
        <dbReference type="ARBA" id="ARBA00023065"/>
    </source>
</evidence>
<dbReference type="Proteomes" id="UP000772812">
    <property type="component" value="Unassembled WGS sequence"/>
</dbReference>
<evidence type="ECO:0000313" key="14">
    <source>
        <dbReference type="Proteomes" id="UP000772812"/>
    </source>
</evidence>
<sequence length="585" mass="63139">MFKNIFGYRFNYLNLFIPVVIGICAGIFGIIFLKAIHFFSDIFLVDFAGYNPPYPYGEGGSLNYRFVMEHPYLIPISTTIGGLIVGILVHLFSPESAGVGTDAAIKAFHERKPLGLKTSVWKLITSAITIGSGQVSGKEGPIALIGAGIGSFVGKIFGLSEKEKNIALAVGLGAGIGGVFKAPFAGAIISSEVFYKKDFETETLIPAFIASFVAFIIVSSVFGFSPLFHIELPSFSSFSIYDAVGYLLLGLITATVARLMIFMLDTVKNLFDRLEVPNIFKPAIGGFFVGIIGMTVPVAIGTGYGWLQLIMVENLTYFPVWKIVISVFLVIIAFAFTLGSGGSGGVFGPSLVIGGLTGASVYFFLSKVLMFPESPTFNLAAFTVVGMVSTFAAAAKAPLSTIILIAEITGGYQLLVPATISVAISHFLSGEKSIFKSQVNTKLDTPVHQDEIKYMLLNRYIVKDVMEKNVITISPDATVLYASKFMDEHSISALPVVDKENRVLGLVTSTDIIKACSMNIEEVKIHQIMQKEPITVTQDLTLFETMSIFIENNIGVAPVVNNQEEKLLIGIISDYDIGKVLTGKV</sequence>
<accession>A0ABS1GFN8</accession>
<evidence type="ECO:0000259" key="12">
    <source>
        <dbReference type="PROSITE" id="PS51371"/>
    </source>
</evidence>
<dbReference type="PRINTS" id="PR00762">
    <property type="entry name" value="CLCHANNEL"/>
</dbReference>
<dbReference type="InterPro" id="IPR046342">
    <property type="entry name" value="CBS_dom_sf"/>
</dbReference>
<feature type="transmembrane region" description="Helical" evidence="11">
    <location>
        <begin position="240"/>
        <end position="264"/>
    </location>
</feature>
<evidence type="ECO:0000256" key="11">
    <source>
        <dbReference type="SAM" id="Phobius"/>
    </source>
</evidence>
<dbReference type="RefSeq" id="WP_200673140.1">
    <property type="nucleotide sequence ID" value="NZ_JAACYA010000001.1"/>
</dbReference>
<keyword evidence="5" id="KW-0406">Ion transport</keyword>
<comment type="subcellular location">
    <subcellularLocation>
        <location evidence="1">Membrane</location>
        <topology evidence="1">Multi-pass membrane protein</topology>
    </subcellularLocation>
</comment>
<organism evidence="13 14">
    <name type="scientific">Persephonella atlantica</name>
    <dbReference type="NCBI Taxonomy" id="2699429"/>
    <lineage>
        <taxon>Bacteria</taxon>
        <taxon>Pseudomonadati</taxon>
        <taxon>Aquificota</taxon>
        <taxon>Aquificia</taxon>
        <taxon>Aquificales</taxon>
        <taxon>Hydrogenothermaceae</taxon>
        <taxon>Persephonella</taxon>
    </lineage>
</organism>
<feature type="transmembrane region" description="Helical" evidence="11">
    <location>
        <begin position="284"/>
        <end position="307"/>
    </location>
</feature>
<name>A0ABS1GFN8_9AQUI</name>
<keyword evidence="2" id="KW-0813">Transport</keyword>
<feature type="transmembrane region" description="Helical" evidence="11">
    <location>
        <begin position="346"/>
        <end position="365"/>
    </location>
</feature>
<dbReference type="PANTHER" id="PTHR43427:SF6">
    <property type="entry name" value="CHLORIDE CHANNEL PROTEIN CLC-E"/>
    <property type="match status" value="1"/>
</dbReference>
<dbReference type="SMART" id="SM00116">
    <property type="entry name" value="CBS"/>
    <property type="match status" value="2"/>
</dbReference>
<feature type="transmembrane region" description="Helical" evidence="11">
    <location>
        <begin position="401"/>
        <end position="428"/>
    </location>
</feature>
<dbReference type="InterPro" id="IPR001807">
    <property type="entry name" value="ClC"/>
</dbReference>
<evidence type="ECO:0000256" key="4">
    <source>
        <dbReference type="ARBA" id="ARBA00022989"/>
    </source>
</evidence>
<keyword evidence="3 11" id="KW-0812">Transmembrane</keyword>
<evidence type="ECO:0000313" key="13">
    <source>
        <dbReference type="EMBL" id="MBK3331734.1"/>
    </source>
</evidence>
<proteinExistence type="predicted"/>
<dbReference type="Gene3D" id="3.10.580.10">
    <property type="entry name" value="CBS-domain"/>
    <property type="match status" value="2"/>
</dbReference>
<evidence type="ECO:0000256" key="2">
    <source>
        <dbReference type="ARBA" id="ARBA00022448"/>
    </source>
</evidence>
<evidence type="ECO:0000256" key="10">
    <source>
        <dbReference type="PROSITE-ProRule" id="PRU00703"/>
    </source>
</evidence>
<dbReference type="EMBL" id="JAACYA010000001">
    <property type="protein sequence ID" value="MBK3331734.1"/>
    <property type="molecule type" value="Genomic_DNA"/>
</dbReference>
<keyword evidence="6 11" id="KW-0472">Membrane</keyword>
<dbReference type="Gene3D" id="1.10.3080.10">
    <property type="entry name" value="Clc chloride channel"/>
    <property type="match status" value="1"/>
</dbReference>
<feature type="transmembrane region" description="Helical" evidence="11">
    <location>
        <begin position="377"/>
        <end position="395"/>
    </location>
</feature>
<dbReference type="Pfam" id="PF00654">
    <property type="entry name" value="Voltage_CLC"/>
    <property type="match status" value="1"/>
</dbReference>
<feature type="transmembrane region" description="Helical" evidence="11">
    <location>
        <begin position="319"/>
        <end position="340"/>
    </location>
</feature>
<dbReference type="PANTHER" id="PTHR43427">
    <property type="entry name" value="CHLORIDE CHANNEL PROTEIN CLC-E"/>
    <property type="match status" value="1"/>
</dbReference>
<feature type="transmembrane region" description="Helical" evidence="11">
    <location>
        <begin position="204"/>
        <end position="228"/>
    </location>
</feature>
<evidence type="ECO:0000256" key="3">
    <source>
        <dbReference type="ARBA" id="ARBA00022692"/>
    </source>
</evidence>
<keyword evidence="7" id="KW-0869">Chloride channel</keyword>
<feature type="domain" description="CBS" evidence="12">
    <location>
        <begin position="466"/>
        <end position="522"/>
    </location>
</feature>
<feature type="transmembrane region" description="Helical" evidence="11">
    <location>
        <begin position="166"/>
        <end position="184"/>
    </location>
</feature>
<dbReference type="InterPro" id="IPR014743">
    <property type="entry name" value="Cl-channel_core"/>
</dbReference>
<keyword evidence="8" id="KW-0868">Chloride</keyword>
<dbReference type="Pfam" id="PF00571">
    <property type="entry name" value="CBS"/>
    <property type="match status" value="2"/>
</dbReference>
<dbReference type="SUPFAM" id="SSF54631">
    <property type="entry name" value="CBS-domain pair"/>
    <property type="match status" value="1"/>
</dbReference>
<evidence type="ECO:0000256" key="7">
    <source>
        <dbReference type="ARBA" id="ARBA00023173"/>
    </source>
</evidence>
<dbReference type="PROSITE" id="PS51371">
    <property type="entry name" value="CBS"/>
    <property type="match status" value="2"/>
</dbReference>
<evidence type="ECO:0000256" key="1">
    <source>
        <dbReference type="ARBA" id="ARBA00004141"/>
    </source>
</evidence>
<comment type="caution">
    <text evidence="13">The sequence shown here is derived from an EMBL/GenBank/DDBJ whole genome shotgun (WGS) entry which is preliminary data.</text>
</comment>
<evidence type="ECO:0000256" key="9">
    <source>
        <dbReference type="ARBA" id="ARBA00023303"/>
    </source>
</evidence>
<protein>
    <submittedName>
        <fullName evidence="13">CBS domain-containing protein</fullName>
    </submittedName>
</protein>
<keyword evidence="14" id="KW-1185">Reference proteome</keyword>
<dbReference type="SUPFAM" id="SSF81340">
    <property type="entry name" value="Clc chloride channel"/>
    <property type="match status" value="1"/>
</dbReference>
<feature type="domain" description="CBS" evidence="12">
    <location>
        <begin position="529"/>
        <end position="585"/>
    </location>
</feature>
<reference evidence="13 14" key="1">
    <citation type="journal article" date="2021" name="Syst. Appl. Microbiol.">
        <title>Persephonella atlantica sp. nov.: How to adapt to physico-chemical gradients in high temperature hydrothermal habitats.</title>
        <authorList>
            <person name="Francois D.X."/>
            <person name="Godfroy A."/>
            <person name="Mathien C."/>
            <person name="Aube J."/>
            <person name="Cathalot C."/>
            <person name="Lesongeur F."/>
            <person name="L'Haridon S."/>
            <person name="Philippon X."/>
            <person name="Roussel E.G."/>
        </authorList>
    </citation>
    <scope>NUCLEOTIDE SEQUENCE [LARGE SCALE GENOMIC DNA]</scope>
    <source>
        <strain evidence="13 14">MO1340</strain>
    </source>
</reference>
<dbReference type="InterPro" id="IPR000644">
    <property type="entry name" value="CBS_dom"/>
</dbReference>
<evidence type="ECO:0000256" key="6">
    <source>
        <dbReference type="ARBA" id="ARBA00023136"/>
    </source>
</evidence>
<evidence type="ECO:0000256" key="8">
    <source>
        <dbReference type="ARBA" id="ARBA00023214"/>
    </source>
</evidence>
<keyword evidence="10" id="KW-0129">CBS domain</keyword>
<dbReference type="CDD" id="cd04584">
    <property type="entry name" value="CBS_pair_AcuB_like"/>
    <property type="match status" value="1"/>
</dbReference>
<dbReference type="InterPro" id="IPR050368">
    <property type="entry name" value="ClC-type_chloride_channel"/>
</dbReference>
<gene>
    <name evidence="13" type="ORF">GWK41_01480</name>
</gene>
<keyword evidence="9" id="KW-0407">Ion channel</keyword>
<feature type="transmembrane region" description="Helical" evidence="11">
    <location>
        <begin position="12"/>
        <end position="33"/>
    </location>
</feature>